<organism evidence="2">
    <name type="scientific">bioreactor metagenome</name>
    <dbReference type="NCBI Taxonomy" id="1076179"/>
    <lineage>
        <taxon>unclassified sequences</taxon>
        <taxon>metagenomes</taxon>
        <taxon>ecological metagenomes</taxon>
    </lineage>
</organism>
<gene>
    <name evidence="2" type="primary">smtB_14</name>
    <name evidence="2" type="ORF">SDC9_212390</name>
</gene>
<dbReference type="Pfam" id="PF02515">
    <property type="entry name" value="CoA_transf_3"/>
    <property type="match status" value="1"/>
</dbReference>
<feature type="region of interest" description="Disordered" evidence="1">
    <location>
        <begin position="35"/>
        <end position="54"/>
    </location>
</feature>
<evidence type="ECO:0000313" key="2">
    <source>
        <dbReference type="EMBL" id="MPN64614.1"/>
    </source>
</evidence>
<keyword evidence="2" id="KW-0808">Transferase</keyword>
<protein>
    <submittedName>
        <fullName evidence="2">Succinyl-CoA--L-malate CoA-transferase beta subunit</fullName>
        <ecNumber evidence="2">2.8.3.22</ecNumber>
    </submittedName>
</protein>
<dbReference type="Gene3D" id="3.40.50.10540">
    <property type="entry name" value="Crotonobetainyl-coa:carnitine coa-transferase, domain 1"/>
    <property type="match status" value="1"/>
</dbReference>
<dbReference type="AlphaFoldDB" id="A0A645JYS6"/>
<accession>A0A645JYS6</accession>
<name>A0A645JYS6_9ZZZZ</name>
<comment type="caution">
    <text evidence="2">The sequence shown here is derived from an EMBL/GenBank/DDBJ whole genome shotgun (WGS) entry which is preliminary data.</text>
</comment>
<evidence type="ECO:0000256" key="1">
    <source>
        <dbReference type="SAM" id="MobiDB-lite"/>
    </source>
</evidence>
<dbReference type="GO" id="GO:0016740">
    <property type="term" value="F:transferase activity"/>
    <property type="evidence" value="ECO:0007669"/>
    <property type="project" value="UniProtKB-KW"/>
</dbReference>
<sequence>MYTAKDIAEDPHYQAREMLLTQQTRDGYSVTVPGVVPKMSGTPGGVRSSAPGLGDDTDAVLAEAGLTAEQIALLRSKGVIQ</sequence>
<dbReference type="InterPro" id="IPR003673">
    <property type="entry name" value="CoA-Trfase_fam_III"/>
</dbReference>
<proteinExistence type="predicted"/>
<dbReference type="SUPFAM" id="SSF89796">
    <property type="entry name" value="CoA-transferase family III (CaiB/BaiF)"/>
    <property type="match status" value="1"/>
</dbReference>
<dbReference type="EC" id="2.8.3.22" evidence="2"/>
<dbReference type="EMBL" id="VSSQ01145740">
    <property type="protein sequence ID" value="MPN64614.1"/>
    <property type="molecule type" value="Genomic_DNA"/>
</dbReference>
<reference evidence="2" key="1">
    <citation type="submission" date="2019-08" db="EMBL/GenBank/DDBJ databases">
        <authorList>
            <person name="Kucharzyk K."/>
            <person name="Murdoch R.W."/>
            <person name="Higgins S."/>
            <person name="Loffler F."/>
        </authorList>
    </citation>
    <scope>NUCLEOTIDE SEQUENCE</scope>
</reference>
<dbReference type="InterPro" id="IPR023606">
    <property type="entry name" value="CoA-Trfase_III_dom_1_sf"/>
</dbReference>